<dbReference type="SUPFAM" id="SSF53335">
    <property type="entry name" value="S-adenosyl-L-methionine-dependent methyltransferases"/>
    <property type="match status" value="1"/>
</dbReference>
<name>A0A1H0N8L9_9ACTN</name>
<dbReference type="GO" id="GO:0032259">
    <property type="term" value="P:methylation"/>
    <property type="evidence" value="ECO:0007669"/>
    <property type="project" value="UniProtKB-KW"/>
</dbReference>
<sequence length="313" mass="32464">MKPGHVRAAALHHVRHPTHRYPPAAVAALACPHCGTGLTCDDDTFTCQNGHTFDIARQGYVALLAARARTDTGDSSDMVTAREQFLGAGHYAPIAAALGPVSGPVLEIGAGTGYYLSAVLDAGATGDVAGATGDLAGATGDLAGAKVGIALDSSKFAARRAAHDRRVLSVVADAWSSLPIRSESLGAVLSVFAPRDPSEVRRVLRPGGRLIAVTPNPKHLGELRDRIDMLTVDEGKADRLVAAFDGLLTPVGHRVVEFAMSLTRADVSALVRMGPSARHLTADGLAARVEALPEPLPVTATVTVSTFEKPAGR</sequence>
<feature type="binding site" evidence="2">
    <location>
        <begin position="112"/>
        <end position="113"/>
    </location>
    <ligand>
        <name>S-adenosyl-L-methionine</name>
        <dbReference type="ChEBI" id="CHEBI:59789"/>
    </ligand>
</feature>
<organism evidence="4 5">
    <name type="scientific">Nakamurella panacisegetis</name>
    <dbReference type="NCBI Taxonomy" id="1090615"/>
    <lineage>
        <taxon>Bacteria</taxon>
        <taxon>Bacillati</taxon>
        <taxon>Actinomycetota</taxon>
        <taxon>Actinomycetes</taxon>
        <taxon>Nakamurellales</taxon>
        <taxon>Nakamurellaceae</taxon>
        <taxon>Nakamurella</taxon>
    </lineage>
</organism>
<keyword evidence="4" id="KW-0808">Transferase</keyword>
<gene>
    <name evidence="4" type="ORF">SAMN04515671_2257</name>
</gene>
<dbReference type="GO" id="GO:0046872">
    <property type="term" value="F:metal ion binding"/>
    <property type="evidence" value="ECO:0007669"/>
    <property type="project" value="UniProtKB-KW"/>
</dbReference>
<feature type="binding site" evidence="1">
    <location>
        <position position="51"/>
    </location>
    <ligand>
        <name>Zn(2+)</name>
        <dbReference type="ChEBI" id="CHEBI:29105"/>
    </ligand>
</feature>
<reference evidence="4 5" key="1">
    <citation type="submission" date="2016-10" db="EMBL/GenBank/DDBJ databases">
        <authorList>
            <person name="de Groot N.N."/>
        </authorList>
    </citation>
    <scope>NUCLEOTIDE SEQUENCE [LARGE SCALE GENOMIC DNA]</scope>
    <source>
        <strain evidence="5">P4-7,KCTC 19426,CECT 7604</strain>
    </source>
</reference>
<dbReference type="STRING" id="1090615.SAMN04515671_2257"/>
<evidence type="ECO:0000313" key="5">
    <source>
        <dbReference type="Proteomes" id="UP000198741"/>
    </source>
</evidence>
<keyword evidence="5" id="KW-1185">Reference proteome</keyword>
<dbReference type="InterPro" id="IPR016718">
    <property type="entry name" value="rRNA_m1G-MeTrfase_A_prd"/>
</dbReference>
<dbReference type="GO" id="GO:0008168">
    <property type="term" value="F:methyltransferase activity"/>
    <property type="evidence" value="ECO:0007669"/>
    <property type="project" value="UniProtKB-KW"/>
</dbReference>
<accession>A0A1H0N8L9</accession>
<keyword evidence="1" id="KW-0862">Zinc</keyword>
<feature type="binding site" evidence="1">
    <location>
        <position position="47"/>
    </location>
    <ligand>
        <name>Zn(2+)</name>
        <dbReference type="ChEBI" id="CHEBI:29105"/>
    </ligand>
</feature>
<protein>
    <submittedName>
        <fullName evidence="4">23S rRNA m(1)G-748 methyltransferase</fullName>
    </submittedName>
</protein>
<feature type="domain" description="23S rRNA (guanine(745)-N(1))-methyltransferase N-terminal" evidence="3">
    <location>
        <begin position="30"/>
        <end position="66"/>
    </location>
</feature>
<dbReference type="Gene3D" id="3.40.50.150">
    <property type="entry name" value="Vaccinia Virus protein VP39"/>
    <property type="match status" value="1"/>
</dbReference>
<dbReference type="Proteomes" id="UP000198741">
    <property type="component" value="Chromosome I"/>
</dbReference>
<evidence type="ECO:0000259" key="3">
    <source>
        <dbReference type="Pfam" id="PF21302"/>
    </source>
</evidence>
<dbReference type="InterPro" id="IPR048647">
    <property type="entry name" value="RlmA_N"/>
</dbReference>
<evidence type="ECO:0000313" key="4">
    <source>
        <dbReference type="EMBL" id="SDO89023.1"/>
    </source>
</evidence>
<dbReference type="AlphaFoldDB" id="A0A1H0N8L9"/>
<evidence type="ECO:0000256" key="1">
    <source>
        <dbReference type="PIRSR" id="PIRSR018249-1"/>
    </source>
</evidence>
<proteinExistence type="predicted"/>
<dbReference type="PROSITE" id="PS51257">
    <property type="entry name" value="PROKAR_LIPOPROTEIN"/>
    <property type="match status" value="1"/>
</dbReference>
<dbReference type="PIRSF" id="PIRSF018249">
    <property type="entry name" value="MyrA_prd"/>
    <property type="match status" value="1"/>
</dbReference>
<dbReference type="Pfam" id="PF21302">
    <property type="entry name" value="Zn_ribbon_RlmA"/>
    <property type="match status" value="1"/>
</dbReference>
<dbReference type="InterPro" id="IPR029063">
    <property type="entry name" value="SAM-dependent_MTases_sf"/>
</dbReference>
<keyword evidence="4" id="KW-0489">Methyltransferase</keyword>
<feature type="binding site" evidence="2">
    <location>
        <position position="91"/>
    </location>
    <ligand>
        <name>S-adenosyl-L-methionine</name>
        <dbReference type="ChEBI" id="CHEBI:59789"/>
    </ligand>
</feature>
<dbReference type="EMBL" id="LT629710">
    <property type="protein sequence ID" value="SDO89023.1"/>
    <property type="molecule type" value="Genomic_DNA"/>
</dbReference>
<dbReference type="RefSeq" id="WP_197676126.1">
    <property type="nucleotide sequence ID" value="NZ_LT629710.1"/>
</dbReference>
<feature type="binding site" evidence="2">
    <location>
        <position position="219"/>
    </location>
    <ligand>
        <name>S-adenosyl-L-methionine</name>
        <dbReference type="ChEBI" id="CHEBI:59789"/>
    </ligand>
</feature>
<keyword evidence="1" id="KW-0479">Metal-binding</keyword>
<keyword evidence="2" id="KW-0949">S-adenosyl-L-methionine</keyword>
<evidence type="ECO:0000256" key="2">
    <source>
        <dbReference type="PIRSR" id="PIRSR018249-2"/>
    </source>
</evidence>